<evidence type="ECO:0000256" key="4">
    <source>
        <dbReference type="ARBA" id="ARBA00022857"/>
    </source>
</evidence>
<dbReference type="GO" id="GO:0050661">
    <property type="term" value="F:NADP binding"/>
    <property type="evidence" value="ECO:0007669"/>
    <property type="project" value="InterPro"/>
</dbReference>
<name>A0AA38VDK0_9PEZI</name>
<evidence type="ECO:0000256" key="1">
    <source>
        <dbReference type="ARBA" id="ARBA00009183"/>
    </source>
</evidence>
<sequence>MAKVTAAVIGAGPSGLSMLKQLRDDGFSVTLFERRDKVGGLWAYSENSSYTTALPRTTANISKFTCGFSDYPIPDKYPTFMNPEHFQQFMEQYATHFDLIKDIAFNARVELVTRDAGDGKWLLQVERSGATDILEFDKVAFCHGYQTIAKIPIFEGEEGFEGIIMHSQQYRGPEIFEGKNVVVLGLTSTSGDVIPDIMPHASKVWVAHRRGSLPFKRYRDGTPADLMITWRRRQVSHFLNRHFPRLAKLLVDVVIGYIGRRSFGSLDPAWRLEPFPSITLNLPGSWENVMPYLRDGSLRSLHGIKRYIGPRSIEFEDGTILNDVDAVIYCTGYRADWTVAPFLETSKPTGCDYDGARLYRLYLNLFPPAYADSCVMLCYSAFGKSNGFSFADITSMAVSNVWRGVEPLPSRALMEEHVNSHQAWVAERWKMDNTVDTSMVKQYEFQAWLHKAAGTGMEHLGWGWKGWRFWFEDRHLYNLMNHGVETAHMYRFFETGKRKTWPGARDAIIHMNELVESTFPLKEGQMKN</sequence>
<reference evidence="6" key="1">
    <citation type="submission" date="2022-07" db="EMBL/GenBank/DDBJ databases">
        <title>Fungi with potential for degradation of polypropylene.</title>
        <authorList>
            <person name="Gostincar C."/>
        </authorList>
    </citation>
    <scope>NUCLEOTIDE SEQUENCE</scope>
    <source>
        <strain evidence="6">EXF-13308</strain>
    </source>
</reference>
<comment type="similarity">
    <text evidence="1">Belongs to the FMO family.</text>
</comment>
<keyword evidence="7" id="KW-1185">Reference proteome</keyword>
<evidence type="ECO:0000256" key="2">
    <source>
        <dbReference type="ARBA" id="ARBA00022630"/>
    </source>
</evidence>
<dbReference type="PRINTS" id="PR00370">
    <property type="entry name" value="FMOXYGENASE"/>
</dbReference>
<gene>
    <name evidence="6" type="ORF">NKR23_g7192</name>
</gene>
<proteinExistence type="inferred from homology"/>
<comment type="caution">
    <text evidence="6">The sequence shown here is derived from an EMBL/GenBank/DDBJ whole genome shotgun (WGS) entry which is preliminary data.</text>
</comment>
<dbReference type="Gene3D" id="3.50.50.60">
    <property type="entry name" value="FAD/NAD(P)-binding domain"/>
    <property type="match status" value="1"/>
</dbReference>
<dbReference type="InterPro" id="IPR050346">
    <property type="entry name" value="FMO-like"/>
</dbReference>
<keyword evidence="4" id="KW-0521">NADP</keyword>
<keyword evidence="5" id="KW-0560">Oxidoreductase</keyword>
<evidence type="ECO:0000256" key="5">
    <source>
        <dbReference type="ARBA" id="ARBA00023002"/>
    </source>
</evidence>
<evidence type="ECO:0000313" key="6">
    <source>
        <dbReference type="EMBL" id="KAJ9142365.1"/>
    </source>
</evidence>
<organism evidence="6 7">
    <name type="scientific">Pleurostoma richardsiae</name>
    <dbReference type="NCBI Taxonomy" id="41990"/>
    <lineage>
        <taxon>Eukaryota</taxon>
        <taxon>Fungi</taxon>
        <taxon>Dikarya</taxon>
        <taxon>Ascomycota</taxon>
        <taxon>Pezizomycotina</taxon>
        <taxon>Sordariomycetes</taxon>
        <taxon>Sordariomycetidae</taxon>
        <taxon>Calosphaeriales</taxon>
        <taxon>Pleurostomataceae</taxon>
        <taxon>Pleurostoma</taxon>
    </lineage>
</organism>
<accession>A0AA38VDK0</accession>
<evidence type="ECO:0000256" key="3">
    <source>
        <dbReference type="ARBA" id="ARBA00022827"/>
    </source>
</evidence>
<dbReference type="InterPro" id="IPR000960">
    <property type="entry name" value="Flavin_mOase"/>
</dbReference>
<dbReference type="PANTHER" id="PTHR23023">
    <property type="entry name" value="DIMETHYLANILINE MONOOXYGENASE"/>
    <property type="match status" value="1"/>
</dbReference>
<dbReference type="EMBL" id="JANBVO010000022">
    <property type="protein sequence ID" value="KAJ9142365.1"/>
    <property type="molecule type" value="Genomic_DNA"/>
</dbReference>
<dbReference type="Pfam" id="PF00743">
    <property type="entry name" value="FMO-like"/>
    <property type="match status" value="1"/>
</dbReference>
<dbReference type="GO" id="GO:0050660">
    <property type="term" value="F:flavin adenine dinucleotide binding"/>
    <property type="evidence" value="ECO:0007669"/>
    <property type="project" value="InterPro"/>
</dbReference>
<keyword evidence="3" id="KW-0274">FAD</keyword>
<dbReference type="GO" id="GO:0004499">
    <property type="term" value="F:N,N-dimethylaniline monooxygenase activity"/>
    <property type="evidence" value="ECO:0007669"/>
    <property type="project" value="InterPro"/>
</dbReference>
<dbReference type="AlphaFoldDB" id="A0AA38VDK0"/>
<protein>
    <submittedName>
        <fullName evidence="6">Dimethylaniline monooxygenase</fullName>
    </submittedName>
</protein>
<dbReference type="InterPro" id="IPR036188">
    <property type="entry name" value="FAD/NAD-bd_sf"/>
</dbReference>
<dbReference type="SUPFAM" id="SSF51905">
    <property type="entry name" value="FAD/NAD(P)-binding domain"/>
    <property type="match status" value="2"/>
</dbReference>
<dbReference type="Proteomes" id="UP001174694">
    <property type="component" value="Unassembled WGS sequence"/>
</dbReference>
<keyword evidence="2" id="KW-0285">Flavoprotein</keyword>
<dbReference type="PIRSF" id="PIRSF000332">
    <property type="entry name" value="FMO"/>
    <property type="match status" value="1"/>
</dbReference>
<evidence type="ECO:0000313" key="7">
    <source>
        <dbReference type="Proteomes" id="UP001174694"/>
    </source>
</evidence>
<dbReference type="InterPro" id="IPR020946">
    <property type="entry name" value="Flavin_mOase-like"/>
</dbReference>
<keyword evidence="6" id="KW-0503">Monooxygenase</keyword>